<dbReference type="Pfam" id="PF12833">
    <property type="entry name" value="HTH_18"/>
    <property type="match status" value="1"/>
</dbReference>
<dbReference type="PROSITE" id="PS01124">
    <property type="entry name" value="HTH_ARAC_FAMILY_2"/>
    <property type="match status" value="1"/>
</dbReference>
<dbReference type="GO" id="GO:0000976">
    <property type="term" value="F:transcription cis-regulatory region binding"/>
    <property type="evidence" value="ECO:0007669"/>
    <property type="project" value="TreeGrafter"/>
</dbReference>
<dbReference type="SUPFAM" id="SSF46689">
    <property type="entry name" value="Homeodomain-like"/>
    <property type="match status" value="1"/>
</dbReference>
<dbReference type="GO" id="GO:0005829">
    <property type="term" value="C:cytosol"/>
    <property type="evidence" value="ECO:0007669"/>
    <property type="project" value="TreeGrafter"/>
</dbReference>
<evidence type="ECO:0000313" key="6">
    <source>
        <dbReference type="Proteomes" id="UP000198706"/>
    </source>
</evidence>
<dbReference type="InterPro" id="IPR032687">
    <property type="entry name" value="AraC-type_N"/>
</dbReference>
<name>A0A1G8TEE9_9PSED</name>
<dbReference type="InterPro" id="IPR009057">
    <property type="entry name" value="Homeodomain-like_sf"/>
</dbReference>
<dbReference type="Proteomes" id="UP000198706">
    <property type="component" value="Unassembled WGS sequence"/>
</dbReference>
<dbReference type="Gene3D" id="1.10.10.60">
    <property type="entry name" value="Homeodomain-like"/>
    <property type="match status" value="1"/>
</dbReference>
<gene>
    <name evidence="5" type="ORF">SAMN05216186_101343</name>
</gene>
<protein>
    <submittedName>
        <fullName evidence="5">AraC-type DNA-binding protein</fullName>
    </submittedName>
</protein>
<dbReference type="InterPro" id="IPR018060">
    <property type="entry name" value="HTH_AraC"/>
</dbReference>
<dbReference type="PANTHER" id="PTHR47894:SF1">
    <property type="entry name" value="HTH-TYPE TRANSCRIPTIONAL REGULATOR VQSM"/>
    <property type="match status" value="1"/>
</dbReference>
<evidence type="ECO:0000256" key="2">
    <source>
        <dbReference type="ARBA" id="ARBA00023125"/>
    </source>
</evidence>
<dbReference type="RefSeq" id="WP_084333252.1">
    <property type="nucleotide sequence ID" value="NZ_CBKZNZ010000023.1"/>
</dbReference>
<evidence type="ECO:0000259" key="4">
    <source>
        <dbReference type="PROSITE" id="PS01124"/>
    </source>
</evidence>
<keyword evidence="6" id="KW-1185">Reference proteome</keyword>
<organism evidence="5 6">
    <name type="scientific">Pseudomonas indica</name>
    <dbReference type="NCBI Taxonomy" id="137658"/>
    <lineage>
        <taxon>Bacteria</taxon>
        <taxon>Pseudomonadati</taxon>
        <taxon>Pseudomonadota</taxon>
        <taxon>Gammaproteobacteria</taxon>
        <taxon>Pseudomonadales</taxon>
        <taxon>Pseudomonadaceae</taxon>
        <taxon>Pseudomonas</taxon>
    </lineage>
</organism>
<dbReference type="Pfam" id="PF12625">
    <property type="entry name" value="Arabinose_bd"/>
    <property type="match status" value="1"/>
</dbReference>
<reference evidence="5 6" key="1">
    <citation type="submission" date="2016-10" db="EMBL/GenBank/DDBJ databases">
        <authorList>
            <person name="de Groot N.N."/>
        </authorList>
    </citation>
    <scope>NUCLEOTIDE SEQUENCE [LARGE SCALE GENOMIC DNA]</scope>
    <source>
        <strain evidence="5 6">JCM 21544</strain>
    </source>
</reference>
<accession>A0A1G8TEE9</accession>
<evidence type="ECO:0000313" key="5">
    <source>
        <dbReference type="EMBL" id="SDJ39764.1"/>
    </source>
</evidence>
<feature type="domain" description="HTH araC/xylS-type" evidence="4">
    <location>
        <begin position="242"/>
        <end position="338"/>
    </location>
</feature>
<evidence type="ECO:0000256" key="1">
    <source>
        <dbReference type="ARBA" id="ARBA00023015"/>
    </source>
</evidence>
<dbReference type="GO" id="GO:0003700">
    <property type="term" value="F:DNA-binding transcription factor activity"/>
    <property type="evidence" value="ECO:0007669"/>
    <property type="project" value="InterPro"/>
</dbReference>
<dbReference type="AlphaFoldDB" id="A0A1G8TEE9"/>
<evidence type="ECO:0000256" key="3">
    <source>
        <dbReference type="ARBA" id="ARBA00023163"/>
    </source>
</evidence>
<keyword evidence="2 5" id="KW-0238">DNA-binding</keyword>
<dbReference type="PANTHER" id="PTHR47894">
    <property type="entry name" value="HTH-TYPE TRANSCRIPTIONAL REGULATOR GADX"/>
    <property type="match status" value="1"/>
</dbReference>
<keyword evidence="1" id="KW-0805">Transcription regulation</keyword>
<proteinExistence type="predicted"/>
<dbReference type="STRING" id="137658.SAMN05216186_101343"/>
<keyword evidence="3" id="KW-0804">Transcription</keyword>
<dbReference type="SMART" id="SM00342">
    <property type="entry name" value="HTH_ARAC"/>
    <property type="match status" value="1"/>
</dbReference>
<sequence length="338" mass="37417">MGLSLPAEERALTTLHTIALAADRLGAGGMRLKPLLDGSGLTPADLETPDKLISHAQELRVFANAVKASGDPALGLSLGLRMHVSAYGILGYTMLASRTLRDALNLALAYPTLLGTYFKLSLEEDGDEARLVATGYRYAPELTVFNTELCMTSLLTVVQDLLGHAIAPRYLRLPFRPPLHAQAYADKLDCPVEFCAPAGVLGFDAALLDRPLPLADPVSCHYGLQQCLQLNAQLASGPDVLEQIRQHLNNHLRDSSSLERVASQLHRSARTLRRHLQRMNTSYQRLLDEVRYDKARHLLTQTDLPIYLIAEQLGYSETASFRHAFQRWSGQPPSLYRR</sequence>
<dbReference type="EMBL" id="FNFD01000001">
    <property type="protein sequence ID" value="SDJ39764.1"/>
    <property type="molecule type" value="Genomic_DNA"/>
</dbReference>